<dbReference type="Proteomes" id="UP000177325">
    <property type="component" value="Unassembled WGS sequence"/>
</dbReference>
<name>A0A1F6FGQ7_9BACT</name>
<accession>A0A1F6FGQ7</accession>
<proteinExistence type="predicted"/>
<dbReference type="EMBL" id="MFMM01000001">
    <property type="protein sequence ID" value="OGG85035.1"/>
    <property type="molecule type" value="Genomic_DNA"/>
</dbReference>
<keyword evidence="1" id="KW-0812">Transmembrane</keyword>
<dbReference type="STRING" id="1798525.A3G90_03150"/>
<keyword evidence="1" id="KW-0472">Membrane</keyword>
<reference evidence="2 3" key="1">
    <citation type="journal article" date="2016" name="Nat. Commun.">
        <title>Thousands of microbial genomes shed light on interconnected biogeochemical processes in an aquifer system.</title>
        <authorList>
            <person name="Anantharaman K."/>
            <person name="Brown C.T."/>
            <person name="Hug L.A."/>
            <person name="Sharon I."/>
            <person name="Castelle C.J."/>
            <person name="Probst A.J."/>
            <person name="Thomas B.C."/>
            <person name="Singh A."/>
            <person name="Wilkins M.J."/>
            <person name="Karaoz U."/>
            <person name="Brodie E.L."/>
            <person name="Williams K.H."/>
            <person name="Hubbard S.S."/>
            <person name="Banfield J.F."/>
        </authorList>
    </citation>
    <scope>NUCLEOTIDE SEQUENCE [LARGE SCALE GENOMIC DNA]</scope>
</reference>
<gene>
    <name evidence="2" type="ORF">A3G90_03150</name>
</gene>
<feature type="transmembrane region" description="Helical" evidence="1">
    <location>
        <begin position="100"/>
        <end position="125"/>
    </location>
</feature>
<evidence type="ECO:0000313" key="2">
    <source>
        <dbReference type="EMBL" id="OGG85035.1"/>
    </source>
</evidence>
<sequence>MIQKQDIETILKINGVAPTAPDEEIRSVLLSARYNNDEVDTAMMVLRENSKTHETRVDGLHKIFHTDEALKPSEISSLLGIEVQLDDFTIQNNRRRDMSFIQTTVVTIVATLLAVAGVAFAMYYYQVGMFHPTVSMFGN</sequence>
<evidence type="ECO:0000313" key="3">
    <source>
        <dbReference type="Proteomes" id="UP000177325"/>
    </source>
</evidence>
<protein>
    <submittedName>
        <fullName evidence="2">Uncharacterized protein</fullName>
    </submittedName>
</protein>
<comment type="caution">
    <text evidence="2">The sequence shown here is derived from an EMBL/GenBank/DDBJ whole genome shotgun (WGS) entry which is preliminary data.</text>
</comment>
<evidence type="ECO:0000256" key="1">
    <source>
        <dbReference type="SAM" id="Phobius"/>
    </source>
</evidence>
<organism evidence="2 3">
    <name type="scientific">Candidatus Kaiserbacteria bacterium RIFCSPLOWO2_12_FULL_45_26</name>
    <dbReference type="NCBI Taxonomy" id="1798525"/>
    <lineage>
        <taxon>Bacteria</taxon>
        <taxon>Candidatus Kaiseribacteriota</taxon>
    </lineage>
</organism>
<keyword evidence="1" id="KW-1133">Transmembrane helix</keyword>
<dbReference type="AlphaFoldDB" id="A0A1F6FGQ7"/>